<dbReference type="AlphaFoldDB" id="A0A7J8QA41"/>
<feature type="signal peptide" evidence="1">
    <location>
        <begin position="1"/>
        <end position="23"/>
    </location>
</feature>
<evidence type="ECO:0000313" key="3">
    <source>
        <dbReference type="Proteomes" id="UP000593578"/>
    </source>
</evidence>
<feature type="chain" id="PRO_5029807093" evidence="1">
    <location>
        <begin position="24"/>
        <end position="81"/>
    </location>
</feature>
<organism evidence="2 3">
    <name type="scientific">Gossypium raimondii</name>
    <name type="common">Peruvian cotton</name>
    <name type="synonym">Gossypium klotzschianum subsp. raimondii</name>
    <dbReference type="NCBI Taxonomy" id="29730"/>
    <lineage>
        <taxon>Eukaryota</taxon>
        <taxon>Viridiplantae</taxon>
        <taxon>Streptophyta</taxon>
        <taxon>Embryophyta</taxon>
        <taxon>Tracheophyta</taxon>
        <taxon>Spermatophyta</taxon>
        <taxon>Magnoliopsida</taxon>
        <taxon>eudicotyledons</taxon>
        <taxon>Gunneridae</taxon>
        <taxon>Pentapetalae</taxon>
        <taxon>rosids</taxon>
        <taxon>malvids</taxon>
        <taxon>Malvales</taxon>
        <taxon>Malvaceae</taxon>
        <taxon>Malvoideae</taxon>
        <taxon>Gossypium</taxon>
    </lineage>
</organism>
<accession>A0A7J8QA41</accession>
<gene>
    <name evidence="2" type="ORF">Gorai_008192</name>
</gene>
<name>A0A7J8QA41_GOSRA</name>
<feature type="non-terminal residue" evidence="2">
    <location>
        <position position="1"/>
    </location>
</feature>
<sequence>WLPCLSLQLFCLLFLIFPKQKRTQFFLHHSLPCLFQFLPSNPRLGLQNQPFSNMGSPCHRLLLLGLPLTHLQAFMQEQLRR</sequence>
<comment type="caution">
    <text evidence="2">The sequence shown here is derived from an EMBL/GenBank/DDBJ whole genome shotgun (WGS) entry which is preliminary data.</text>
</comment>
<proteinExistence type="predicted"/>
<evidence type="ECO:0000313" key="2">
    <source>
        <dbReference type="EMBL" id="MBA0598429.1"/>
    </source>
</evidence>
<reference evidence="2 3" key="1">
    <citation type="journal article" date="2019" name="Genome Biol. Evol.">
        <title>Insights into the evolution of the New World diploid cottons (Gossypium, subgenus Houzingenia) based on genome sequencing.</title>
        <authorList>
            <person name="Grover C.E."/>
            <person name="Arick M.A. 2nd"/>
            <person name="Thrash A."/>
            <person name="Conover J.L."/>
            <person name="Sanders W.S."/>
            <person name="Peterson D.G."/>
            <person name="Frelichowski J.E."/>
            <person name="Scheffler J.A."/>
            <person name="Scheffler B.E."/>
            <person name="Wendel J.F."/>
        </authorList>
    </citation>
    <scope>NUCLEOTIDE SEQUENCE [LARGE SCALE GENOMIC DNA]</scope>
    <source>
        <strain evidence="2">8</strain>
        <tissue evidence="2">Leaf</tissue>
    </source>
</reference>
<keyword evidence="1" id="KW-0732">Signal</keyword>
<evidence type="ECO:0000256" key="1">
    <source>
        <dbReference type="SAM" id="SignalP"/>
    </source>
</evidence>
<dbReference type="Proteomes" id="UP000593578">
    <property type="component" value="Unassembled WGS sequence"/>
</dbReference>
<protein>
    <submittedName>
        <fullName evidence="2">Uncharacterized protein</fullName>
    </submittedName>
</protein>
<dbReference type="EMBL" id="JABEZZ010000010">
    <property type="protein sequence ID" value="MBA0598429.1"/>
    <property type="molecule type" value="Genomic_DNA"/>
</dbReference>